<proteinExistence type="predicted"/>
<comment type="caution">
    <text evidence="3">The sequence shown here is derived from an EMBL/GenBank/DDBJ whole genome shotgun (WGS) entry which is preliminary data.</text>
</comment>
<protein>
    <submittedName>
        <fullName evidence="3">ATP-grasp domain-containing protein</fullName>
    </submittedName>
</protein>
<sequence>MKKNILIYPCGTDNAIEIYESLKYSVHLNVYGGNSKNSIADLIYENDIIRIPNINENEFIEQLNEVIRKYDIKLIFPTHDDVVYFFSQNKNKINTQLVGAGTLINEVSRHKSKTYNFFKENDFVPKVYHDLSEIKSFPVFCKPDKGHGSIGAFKINTESELKDTFFSTNVITEFLPGAEYTVDCFSDKKNNLLYAFPRKRHLIRNGVSHINIEPEQGVIDKCFEIGKEINQKLNFKGLWFFQVKQDKNGNLKLLEVCPRMATTMAFDRYKGVNLPLLSVFAYLDMDVEINVIHENIELYRYSLTKARYRFEYENVYIDFDDTIIINGKVCIDAIAFIYQAKNQNKKVYLITKHEFDLKETLNKYHISSHLFDEIIHLNMDDLKYNFMTKPSSIFIDNFYKERKEVFENTQIPVFDVDGIKSLIKN</sequence>
<dbReference type="EMBL" id="JAIWJY010000012">
    <property type="protein sequence ID" value="MDE1208100.1"/>
    <property type="molecule type" value="Genomic_DNA"/>
</dbReference>
<dbReference type="InterPro" id="IPR036412">
    <property type="entry name" value="HAD-like_sf"/>
</dbReference>
<evidence type="ECO:0000313" key="3">
    <source>
        <dbReference type="EMBL" id="MDE1208100.1"/>
    </source>
</evidence>
<evidence type="ECO:0000259" key="2">
    <source>
        <dbReference type="PROSITE" id="PS50975"/>
    </source>
</evidence>
<dbReference type="Pfam" id="PF15632">
    <property type="entry name" value="ATPgrasp_Ter"/>
    <property type="match status" value="1"/>
</dbReference>
<keyword evidence="4" id="KW-1185">Reference proteome</keyword>
<evidence type="ECO:0000256" key="1">
    <source>
        <dbReference type="PROSITE-ProRule" id="PRU00409"/>
    </source>
</evidence>
<dbReference type="SUPFAM" id="SSF56059">
    <property type="entry name" value="Glutathione synthetase ATP-binding domain-like"/>
    <property type="match status" value="1"/>
</dbReference>
<evidence type="ECO:0000313" key="4">
    <source>
        <dbReference type="Proteomes" id="UP001149303"/>
    </source>
</evidence>
<reference evidence="3" key="1">
    <citation type="submission" date="2021-09" db="EMBL/GenBank/DDBJ databases">
        <authorList>
            <person name="Smyrli M."/>
        </authorList>
    </citation>
    <scope>NUCLEOTIDE SEQUENCE</scope>
    <source>
        <strain evidence="3">LAR25</strain>
    </source>
</reference>
<keyword evidence="1" id="KW-0547">Nucleotide-binding</keyword>
<organism evidence="3 4">
    <name type="scientific">Tenacibaculum larymnensis</name>
    <dbReference type="NCBI Taxonomy" id="2878201"/>
    <lineage>
        <taxon>Bacteria</taxon>
        <taxon>Pseudomonadati</taxon>
        <taxon>Bacteroidota</taxon>
        <taxon>Flavobacteriia</taxon>
        <taxon>Flavobacteriales</taxon>
        <taxon>Flavobacteriaceae</taxon>
        <taxon>Tenacibaculum</taxon>
    </lineage>
</organism>
<dbReference type="PROSITE" id="PS50975">
    <property type="entry name" value="ATP_GRASP"/>
    <property type="match status" value="1"/>
</dbReference>
<dbReference type="SUPFAM" id="SSF56784">
    <property type="entry name" value="HAD-like"/>
    <property type="match status" value="1"/>
</dbReference>
<dbReference type="Gene3D" id="3.30.1490.20">
    <property type="entry name" value="ATP-grasp fold, A domain"/>
    <property type="match status" value="1"/>
</dbReference>
<dbReference type="InterPro" id="IPR013815">
    <property type="entry name" value="ATP_grasp_subdomain_1"/>
</dbReference>
<dbReference type="RefSeq" id="WP_274641099.1">
    <property type="nucleotide sequence ID" value="NZ_JAIWJY010000012.1"/>
</dbReference>
<accession>A0A9X4EST6</accession>
<dbReference type="InterPro" id="IPR011761">
    <property type="entry name" value="ATP-grasp"/>
</dbReference>
<dbReference type="Gene3D" id="3.40.50.20">
    <property type="match status" value="1"/>
</dbReference>
<feature type="domain" description="ATP-grasp" evidence="2">
    <location>
        <begin position="101"/>
        <end position="283"/>
    </location>
</feature>
<keyword evidence="1" id="KW-0067">ATP-binding</keyword>
<name>A0A9X4EST6_9FLAO</name>
<dbReference type="AlphaFoldDB" id="A0A9X4EST6"/>
<dbReference type="Gene3D" id="3.30.470.20">
    <property type="entry name" value="ATP-grasp fold, B domain"/>
    <property type="match status" value="1"/>
</dbReference>
<dbReference type="GO" id="GO:0005524">
    <property type="term" value="F:ATP binding"/>
    <property type="evidence" value="ECO:0007669"/>
    <property type="project" value="UniProtKB-UniRule"/>
</dbReference>
<dbReference type="Proteomes" id="UP001149303">
    <property type="component" value="Unassembled WGS sequence"/>
</dbReference>
<dbReference type="GO" id="GO:0046872">
    <property type="term" value="F:metal ion binding"/>
    <property type="evidence" value="ECO:0007669"/>
    <property type="project" value="InterPro"/>
</dbReference>
<gene>
    <name evidence="3" type="ORF">LCI24_14970</name>
</gene>